<dbReference type="RefSeq" id="WP_036868311.1">
    <property type="nucleotide sequence ID" value="NZ_JRNQ01000077.1"/>
</dbReference>
<dbReference type="SUPFAM" id="SSF49464">
    <property type="entry name" value="Carboxypeptidase regulatory domain-like"/>
    <property type="match status" value="1"/>
</dbReference>
<protein>
    <submittedName>
        <fullName evidence="2">Collagen-binding protein</fullName>
    </submittedName>
</protein>
<dbReference type="SUPFAM" id="SSF56935">
    <property type="entry name" value="Porins"/>
    <property type="match status" value="1"/>
</dbReference>
<dbReference type="OrthoDB" id="603275at2"/>
<dbReference type="Gene3D" id="2.60.40.1120">
    <property type="entry name" value="Carboxypeptidase-like, regulatory domain"/>
    <property type="match status" value="1"/>
</dbReference>
<accession>A0A096A9C1</accession>
<dbReference type="Pfam" id="PF14905">
    <property type="entry name" value="OMP_b-brl_3"/>
    <property type="match status" value="1"/>
</dbReference>
<dbReference type="Pfam" id="PF13715">
    <property type="entry name" value="CarbopepD_reg_2"/>
    <property type="match status" value="1"/>
</dbReference>
<gene>
    <name evidence="2" type="ORF">HMPREF0647_09795</name>
</gene>
<evidence type="ECO:0000259" key="1">
    <source>
        <dbReference type="Pfam" id="PF14905"/>
    </source>
</evidence>
<sequence length="931" mass="107231">MRLKNIFRLLLLLLFLIVPSFVYADNIKGRVLDAETKEPLPMASVEARVVQANCVYMATAVADSLGNFTITTSGEGRITLVISMIGYNSTTKRGYSMGGGTSNTIKLGDILLKPTELMMKDVVITARAKRFSMKGDTIVFHPEAFKLREGARLDELIKRLPGVVEKDGKLYWNNKPLRMMMNGKDILGGGSMLAQLPAEAVQNIKSYNKKSDEAIQTGSDNGKDDQVLDVKIKPGFMDKWYGDVTTRWQPSKYYWGTFETERLSDKDPILVSLDANNLCRYQERGLGWGSWGNYDAFGKAQSAAVGWQHNWKQGNHQFSDKNNYNIAINFNHKDGWGTTFTTEQITHPETAEKTWGLVRESHYEHAITPKLQARLFTYTDSLNSISGEATFEYNYLMHNGEESSAQMNNDPKLFGDFPIDQALLATTGADIYHHLINRQQVYTQQIEEGAKGSLYFGWNHFLGKKGMFAIAANAELTGGTNRYNTHRQLDYITESISSPLYQQYRLPSHGLDTYIYSKFDYNITKIIKLAADYTFRVGHKKEMQDFYSSSSKEIQDTNLASTKDNANSYDSKLHSTTHTLNLGFIYKNDKWQVIPNIRLDWIHSKLDYQRGTLDTLAVRNNFFVSPNLKVKWNISDKNGLEYNFSYTSKQPTILSTLGYYNTTNPLLIEEGNPLLHQYHTYSNVLTYQQTWAKQQAMLMLKAGYTKNINPLTTVYYYNPTTGVYRSHQENVRGGDDWMANMVFDKGIGDDFHFSAKVESHLMKSYGYFSALDETQERALNRLNQFTFKIDPEFVFERERLVAKLFGAINLQKNKYQFTPDYNSTPMDYTYGMSILWKPRHWEVGTDIKNEARKGYLMSEFNRNNWLWDASAKWLFWKNKGSLMVEFDDILNQRAWRWSMLTANKRSESWEESIHHYVRFTFAYHFDAKGKK</sequence>
<dbReference type="Proteomes" id="UP000029525">
    <property type="component" value="Unassembled WGS sequence"/>
</dbReference>
<keyword evidence="2" id="KW-0176">Collagen</keyword>
<evidence type="ECO:0000313" key="2">
    <source>
        <dbReference type="EMBL" id="KGF43555.1"/>
    </source>
</evidence>
<feature type="domain" description="Outer membrane protein beta-barrel" evidence="1">
    <location>
        <begin position="500"/>
        <end position="923"/>
    </location>
</feature>
<comment type="caution">
    <text evidence="2">The sequence shown here is derived from an EMBL/GenBank/DDBJ whole genome shotgun (WGS) entry which is preliminary data.</text>
</comment>
<dbReference type="InterPro" id="IPR008969">
    <property type="entry name" value="CarboxyPept-like_regulatory"/>
</dbReference>
<organism evidence="2 3">
    <name type="scientific">Prevotella bivia DNF00320</name>
    <dbReference type="NCBI Taxonomy" id="1401068"/>
    <lineage>
        <taxon>Bacteria</taxon>
        <taxon>Pseudomonadati</taxon>
        <taxon>Bacteroidota</taxon>
        <taxon>Bacteroidia</taxon>
        <taxon>Bacteroidales</taxon>
        <taxon>Prevotellaceae</taxon>
        <taxon>Prevotella</taxon>
    </lineage>
</organism>
<reference evidence="2 3" key="1">
    <citation type="submission" date="2014-07" db="EMBL/GenBank/DDBJ databases">
        <authorList>
            <person name="McCorrison J."/>
            <person name="Sanka R."/>
            <person name="Torralba M."/>
            <person name="Gillis M."/>
            <person name="Haft D.H."/>
            <person name="Methe B."/>
            <person name="Sutton G."/>
            <person name="Nelson K.E."/>
        </authorList>
    </citation>
    <scope>NUCLEOTIDE SEQUENCE [LARGE SCALE GENOMIC DNA]</scope>
    <source>
        <strain evidence="2 3">DNF00320</strain>
    </source>
</reference>
<proteinExistence type="predicted"/>
<dbReference type="InterPro" id="IPR041700">
    <property type="entry name" value="OMP_b-brl_3"/>
</dbReference>
<name>A0A096A9C1_9BACT</name>
<dbReference type="AlphaFoldDB" id="A0A096A9C1"/>
<evidence type="ECO:0000313" key="3">
    <source>
        <dbReference type="Proteomes" id="UP000029525"/>
    </source>
</evidence>
<dbReference type="EMBL" id="JRNQ01000077">
    <property type="protein sequence ID" value="KGF43555.1"/>
    <property type="molecule type" value="Genomic_DNA"/>
</dbReference>